<evidence type="ECO:0000313" key="3">
    <source>
        <dbReference type="Proteomes" id="UP001328107"/>
    </source>
</evidence>
<evidence type="ECO:0000259" key="1">
    <source>
        <dbReference type="Pfam" id="PF00024"/>
    </source>
</evidence>
<dbReference type="Pfam" id="PF00024">
    <property type="entry name" value="PAN_1"/>
    <property type="match status" value="1"/>
</dbReference>
<gene>
    <name evidence="2" type="ORF">PMAYCL1PPCAC_08984</name>
</gene>
<dbReference type="Proteomes" id="UP001328107">
    <property type="component" value="Unassembled WGS sequence"/>
</dbReference>
<dbReference type="AlphaFoldDB" id="A0AAN4ZFZ7"/>
<sequence length="97" mass="10268">ISELCFVLRQSTVRRDAIAVAPSTSQTDCNIKCIDMPGCEACMFYADRGNCVMLTAARAPPPGQCPIAYDCYEKLTNGCPVITPAAIDAGYTPGACV</sequence>
<dbReference type="EMBL" id="BTRK01000002">
    <property type="protein sequence ID" value="GMR38789.1"/>
    <property type="molecule type" value="Genomic_DNA"/>
</dbReference>
<name>A0AAN4ZFZ7_9BILA</name>
<accession>A0AAN4ZFZ7</accession>
<dbReference type="InterPro" id="IPR003609">
    <property type="entry name" value="Pan_app"/>
</dbReference>
<evidence type="ECO:0000313" key="2">
    <source>
        <dbReference type="EMBL" id="GMR38789.1"/>
    </source>
</evidence>
<feature type="domain" description="Apple" evidence="1">
    <location>
        <begin position="9"/>
        <end position="60"/>
    </location>
</feature>
<keyword evidence="3" id="KW-1185">Reference proteome</keyword>
<feature type="non-terminal residue" evidence="2">
    <location>
        <position position="97"/>
    </location>
</feature>
<comment type="caution">
    <text evidence="2">The sequence shown here is derived from an EMBL/GenBank/DDBJ whole genome shotgun (WGS) entry which is preliminary data.</text>
</comment>
<feature type="non-terminal residue" evidence="2">
    <location>
        <position position="1"/>
    </location>
</feature>
<proteinExistence type="predicted"/>
<organism evidence="2 3">
    <name type="scientific">Pristionchus mayeri</name>
    <dbReference type="NCBI Taxonomy" id="1317129"/>
    <lineage>
        <taxon>Eukaryota</taxon>
        <taxon>Metazoa</taxon>
        <taxon>Ecdysozoa</taxon>
        <taxon>Nematoda</taxon>
        <taxon>Chromadorea</taxon>
        <taxon>Rhabditida</taxon>
        <taxon>Rhabditina</taxon>
        <taxon>Diplogasteromorpha</taxon>
        <taxon>Diplogasteroidea</taxon>
        <taxon>Neodiplogasteridae</taxon>
        <taxon>Pristionchus</taxon>
    </lineage>
</organism>
<reference evidence="3" key="1">
    <citation type="submission" date="2022-10" db="EMBL/GenBank/DDBJ databases">
        <title>Genome assembly of Pristionchus species.</title>
        <authorList>
            <person name="Yoshida K."/>
            <person name="Sommer R.J."/>
        </authorList>
    </citation>
    <scope>NUCLEOTIDE SEQUENCE [LARGE SCALE GENOMIC DNA]</scope>
    <source>
        <strain evidence="3">RS5460</strain>
    </source>
</reference>
<protein>
    <recommendedName>
        <fullName evidence="1">Apple domain-containing protein</fullName>
    </recommendedName>
</protein>